<sequence length="80" mass="8597">MDEGEFARLQKAVHDARRPLNRITMQSELIKLALEGAVPKDKALTALDKIIAGSKDCSDSLSELVAQFSPDANGEGSPTE</sequence>
<organism evidence="1 2">
    <name type="scientific">Alteromonas alba</name>
    <dbReference type="NCBI Taxonomy" id="2079529"/>
    <lineage>
        <taxon>Bacteria</taxon>
        <taxon>Pseudomonadati</taxon>
        <taxon>Pseudomonadota</taxon>
        <taxon>Gammaproteobacteria</taxon>
        <taxon>Alteromonadales</taxon>
        <taxon>Alteromonadaceae</taxon>
        <taxon>Alteromonas/Salinimonas group</taxon>
        <taxon>Alteromonas</taxon>
    </lineage>
</organism>
<dbReference type="RefSeq" id="WP_105934153.1">
    <property type="nucleotide sequence ID" value="NZ_PVNP01000074.1"/>
</dbReference>
<dbReference type="AlphaFoldDB" id="A0A2S9VC71"/>
<keyword evidence="2" id="KW-1185">Reference proteome</keyword>
<accession>A0A2S9VC71</accession>
<evidence type="ECO:0000313" key="2">
    <source>
        <dbReference type="Proteomes" id="UP000238949"/>
    </source>
</evidence>
<dbReference type="EMBL" id="PVNP01000074">
    <property type="protein sequence ID" value="PRO74043.1"/>
    <property type="molecule type" value="Genomic_DNA"/>
</dbReference>
<dbReference type="OrthoDB" id="5704732at2"/>
<dbReference type="Proteomes" id="UP000238949">
    <property type="component" value="Unassembled WGS sequence"/>
</dbReference>
<protein>
    <recommendedName>
        <fullName evidence="3">Histidine kinase</fullName>
    </recommendedName>
</protein>
<evidence type="ECO:0000313" key="1">
    <source>
        <dbReference type="EMBL" id="PRO74043.1"/>
    </source>
</evidence>
<gene>
    <name evidence="1" type="ORF">C6Y40_08170</name>
</gene>
<evidence type="ECO:0008006" key="3">
    <source>
        <dbReference type="Google" id="ProtNLM"/>
    </source>
</evidence>
<reference evidence="2" key="1">
    <citation type="journal article" date="2020" name="Int. J. Syst. Evol. Microbiol.">
        <title>Alteromonas alba sp. nov., a marine bacterium isolated from the seawater of the West Pacific Ocean.</title>
        <authorList>
            <person name="Sun C."/>
            <person name="Wu Y.-H."/>
            <person name="Xamxidin M."/>
            <person name="Cheng H."/>
            <person name="Xu X.-W."/>
        </authorList>
    </citation>
    <scope>NUCLEOTIDE SEQUENCE [LARGE SCALE GENOMIC DNA]</scope>
    <source>
        <strain evidence="2">190</strain>
    </source>
</reference>
<comment type="caution">
    <text evidence="1">The sequence shown here is derived from an EMBL/GenBank/DDBJ whole genome shotgun (WGS) entry which is preliminary data.</text>
</comment>
<name>A0A2S9VC71_9ALTE</name>
<proteinExistence type="predicted"/>